<keyword evidence="2" id="KW-0547">Nucleotide-binding</keyword>
<dbReference type="AlphaFoldDB" id="A0A8J8FLK0"/>
<evidence type="ECO:0000256" key="3">
    <source>
        <dbReference type="ARBA" id="ARBA00022840"/>
    </source>
</evidence>
<gene>
    <name evidence="5" type="ORF">GD597_16315</name>
</gene>
<name>A0A8J8FLK0_9BACT</name>
<dbReference type="EMBL" id="WHPF01000012">
    <property type="protein sequence ID" value="NNV57039.1"/>
    <property type="molecule type" value="Genomic_DNA"/>
</dbReference>
<dbReference type="GO" id="GO:0016887">
    <property type="term" value="F:ATP hydrolysis activity"/>
    <property type="evidence" value="ECO:0007669"/>
    <property type="project" value="InterPro"/>
</dbReference>
<protein>
    <submittedName>
        <fullName evidence="5">ATP-binding cassette domain-containing protein</fullName>
    </submittedName>
</protein>
<accession>A0A8J8FLK0</accession>
<reference evidence="5" key="1">
    <citation type="submission" date="2019-10" db="EMBL/GenBank/DDBJ databases">
        <title>Draft genome sequence of Panacibacter sp. KCS-6.</title>
        <authorList>
            <person name="Yim K.J."/>
        </authorList>
    </citation>
    <scope>NUCLEOTIDE SEQUENCE</scope>
    <source>
        <strain evidence="5">KCS-6</strain>
    </source>
</reference>
<keyword evidence="6" id="KW-1185">Reference proteome</keyword>
<dbReference type="InterPro" id="IPR051782">
    <property type="entry name" value="ABC_Transporter_VariousFunc"/>
</dbReference>
<dbReference type="Pfam" id="PF00005">
    <property type="entry name" value="ABC_tran"/>
    <property type="match status" value="1"/>
</dbReference>
<dbReference type="SUPFAM" id="SSF52540">
    <property type="entry name" value="P-loop containing nucleoside triphosphate hydrolases"/>
    <property type="match status" value="1"/>
</dbReference>
<dbReference type="InterPro" id="IPR003439">
    <property type="entry name" value="ABC_transporter-like_ATP-bd"/>
</dbReference>
<evidence type="ECO:0000313" key="5">
    <source>
        <dbReference type="EMBL" id="NNV57039.1"/>
    </source>
</evidence>
<dbReference type="CDD" id="cd03230">
    <property type="entry name" value="ABC_DR_subfamily_A"/>
    <property type="match status" value="1"/>
</dbReference>
<proteinExistence type="predicted"/>
<evidence type="ECO:0000259" key="4">
    <source>
        <dbReference type="PROSITE" id="PS50893"/>
    </source>
</evidence>
<evidence type="ECO:0000313" key="6">
    <source>
        <dbReference type="Proteomes" id="UP000598971"/>
    </source>
</evidence>
<feature type="domain" description="ABC transporter" evidence="4">
    <location>
        <begin position="2"/>
        <end position="225"/>
    </location>
</feature>
<evidence type="ECO:0000256" key="1">
    <source>
        <dbReference type="ARBA" id="ARBA00022448"/>
    </source>
</evidence>
<organism evidence="5 6">
    <name type="scientific">Limnovirga soli</name>
    <dbReference type="NCBI Taxonomy" id="2656915"/>
    <lineage>
        <taxon>Bacteria</taxon>
        <taxon>Pseudomonadati</taxon>
        <taxon>Bacteroidota</taxon>
        <taxon>Chitinophagia</taxon>
        <taxon>Chitinophagales</taxon>
        <taxon>Chitinophagaceae</taxon>
        <taxon>Limnovirga</taxon>
    </lineage>
</organism>
<dbReference type="PANTHER" id="PTHR42939">
    <property type="entry name" value="ABC TRANSPORTER ATP-BINDING PROTEIN ALBC-RELATED"/>
    <property type="match status" value="1"/>
</dbReference>
<dbReference type="PROSITE" id="PS50893">
    <property type="entry name" value="ABC_TRANSPORTER_2"/>
    <property type="match status" value="1"/>
</dbReference>
<dbReference type="SMART" id="SM00382">
    <property type="entry name" value="AAA"/>
    <property type="match status" value="1"/>
</dbReference>
<dbReference type="InterPro" id="IPR027417">
    <property type="entry name" value="P-loop_NTPase"/>
</dbReference>
<comment type="caution">
    <text evidence="5">The sequence shown here is derived from an EMBL/GenBank/DDBJ whole genome shotgun (WGS) entry which is preliminary data.</text>
</comment>
<evidence type="ECO:0000256" key="2">
    <source>
        <dbReference type="ARBA" id="ARBA00022741"/>
    </source>
</evidence>
<keyword evidence="3 5" id="KW-0067">ATP-binding</keyword>
<dbReference type="RefSeq" id="WP_171608985.1">
    <property type="nucleotide sequence ID" value="NZ_WHPF01000012.1"/>
</dbReference>
<dbReference type="PANTHER" id="PTHR42939:SF1">
    <property type="entry name" value="ABC TRANSPORTER ATP-BINDING PROTEIN ALBC-RELATED"/>
    <property type="match status" value="1"/>
</dbReference>
<sequence length="231" mass="25883">MITLNNIGKAYNGKIVVDIAACNIAEGELVGLVGNNGAGKTTLFRLLLDLVRADRGEVLSKGVNVAGNENWKQFTAAYLDEGFLITYLTPEEYFYFIGKLHNRTKADVDETLKSLETFFDGAILQNGKYIRDLSKGNQFKVGIASCLIQNPQLLILDEPFANLDPSSQMRLIKMLRELNEQKRITILISSHDLNHITDICKRILLMEKGKIINDLPVSADTLTELENYFKV</sequence>
<dbReference type="Proteomes" id="UP000598971">
    <property type="component" value="Unassembled WGS sequence"/>
</dbReference>
<dbReference type="InterPro" id="IPR003593">
    <property type="entry name" value="AAA+_ATPase"/>
</dbReference>
<keyword evidence="1" id="KW-0813">Transport</keyword>
<dbReference type="Gene3D" id="3.40.50.300">
    <property type="entry name" value="P-loop containing nucleotide triphosphate hydrolases"/>
    <property type="match status" value="1"/>
</dbReference>
<dbReference type="GO" id="GO:0005524">
    <property type="term" value="F:ATP binding"/>
    <property type="evidence" value="ECO:0007669"/>
    <property type="project" value="UniProtKB-KW"/>
</dbReference>